<evidence type="ECO:0000256" key="3">
    <source>
        <dbReference type="ARBA" id="ARBA00023295"/>
    </source>
</evidence>
<name>A0A2X4UH02_SERPL</name>
<dbReference type="EMBL" id="LS483469">
    <property type="protein sequence ID" value="SQI39176.1"/>
    <property type="molecule type" value="Genomic_DNA"/>
</dbReference>
<dbReference type="InterPro" id="IPR023296">
    <property type="entry name" value="Glyco_hydro_beta-prop_sf"/>
</dbReference>
<evidence type="ECO:0000256" key="2">
    <source>
        <dbReference type="ARBA" id="ARBA00022801"/>
    </source>
</evidence>
<dbReference type="PANTHER" id="PTHR42812:SF12">
    <property type="entry name" value="BETA-XYLOSIDASE-RELATED"/>
    <property type="match status" value="1"/>
</dbReference>
<evidence type="ECO:0000256" key="1">
    <source>
        <dbReference type="ARBA" id="ARBA00009865"/>
    </source>
</evidence>
<evidence type="ECO:0000313" key="5">
    <source>
        <dbReference type="Proteomes" id="UP000248897"/>
    </source>
</evidence>
<dbReference type="InterPro" id="IPR051795">
    <property type="entry name" value="Glycosyl_Hydrlase_43"/>
</dbReference>
<keyword evidence="3 4" id="KW-0326">Glycosidase</keyword>
<organism evidence="4 5">
    <name type="scientific">Serratia plymuthica</name>
    <dbReference type="NCBI Taxonomy" id="82996"/>
    <lineage>
        <taxon>Bacteria</taxon>
        <taxon>Pseudomonadati</taxon>
        <taxon>Pseudomonadota</taxon>
        <taxon>Gammaproteobacteria</taxon>
        <taxon>Enterobacterales</taxon>
        <taxon>Yersiniaceae</taxon>
        <taxon>Serratia</taxon>
    </lineage>
</organism>
<protein>
    <submittedName>
        <fullName evidence="4">Beta-xylosidase</fullName>
        <ecNumber evidence="4">3.2.1.37</ecNumber>
    </submittedName>
</protein>
<dbReference type="GO" id="GO:0005975">
    <property type="term" value="P:carbohydrate metabolic process"/>
    <property type="evidence" value="ECO:0007669"/>
    <property type="project" value="InterPro"/>
</dbReference>
<proteinExistence type="inferred from homology"/>
<dbReference type="SUPFAM" id="SSF75005">
    <property type="entry name" value="Arabinanase/levansucrase/invertase"/>
    <property type="match status" value="1"/>
</dbReference>
<accession>A0A2X4UH02</accession>
<dbReference type="EC" id="3.2.1.37" evidence="4"/>
<dbReference type="Proteomes" id="UP000248897">
    <property type="component" value="Chromosome 1"/>
</dbReference>
<sequence length="204" mass="22892">MTVIKNPILPGFNPDPSIIYANHAYYIVTSTFEWFPGICLYKSFDLKNWKLISYPLSRVSQLDMKGNPDSGGIYAPCLSVDKGQFYLVYTDVKNLTGRFWDANNFIVTTSDIEGEWSEPTYLNSRGIDPSLFHKSDGTKWLVSMEMSYRDGGKPGFPIGMASSFSNTMRKAENSSVSVKRFITEAIWARRKGHTFMSGTAGSIS</sequence>
<comment type="similarity">
    <text evidence="1">Belongs to the glycosyl hydrolase 43 family.</text>
</comment>
<dbReference type="Gene3D" id="2.115.10.20">
    <property type="entry name" value="Glycosyl hydrolase domain, family 43"/>
    <property type="match status" value="1"/>
</dbReference>
<dbReference type="AlphaFoldDB" id="A0A2X4UH02"/>
<gene>
    <name evidence="4" type="primary">xynB_1</name>
    <name evidence="4" type="ORF">NCTC12961_02729</name>
</gene>
<reference evidence="4 5" key="1">
    <citation type="submission" date="2018-06" db="EMBL/GenBank/DDBJ databases">
        <authorList>
            <consortium name="Pathogen Informatics"/>
            <person name="Doyle S."/>
        </authorList>
    </citation>
    <scope>NUCLEOTIDE SEQUENCE [LARGE SCALE GENOMIC DNA]</scope>
    <source>
        <strain evidence="4 5">NCTC12961</strain>
    </source>
</reference>
<keyword evidence="2 4" id="KW-0378">Hydrolase</keyword>
<evidence type="ECO:0000313" key="4">
    <source>
        <dbReference type="EMBL" id="SQI39176.1"/>
    </source>
</evidence>
<dbReference type="GO" id="GO:0009044">
    <property type="term" value="F:xylan 1,4-beta-xylosidase activity"/>
    <property type="evidence" value="ECO:0007669"/>
    <property type="project" value="UniProtKB-EC"/>
</dbReference>
<dbReference type="PANTHER" id="PTHR42812">
    <property type="entry name" value="BETA-XYLOSIDASE"/>
    <property type="match status" value="1"/>
</dbReference>
<dbReference type="Pfam" id="PF04616">
    <property type="entry name" value="Glyco_hydro_43"/>
    <property type="match status" value="1"/>
</dbReference>
<dbReference type="InterPro" id="IPR006710">
    <property type="entry name" value="Glyco_hydro_43"/>
</dbReference>